<dbReference type="OrthoDB" id="9798761at2"/>
<dbReference type="AlphaFoldDB" id="A0A2S5RGB6"/>
<feature type="domain" description="GmrSD restriction endonucleases N-terminal" evidence="1">
    <location>
        <begin position="16"/>
        <end position="264"/>
    </location>
</feature>
<sequence>MAQLRKDSSNTNFVSIKNLLDNKQLTIPYYQRNYSWNKDNINSILDSLEFLYNEPDLNDSDYMNYLGPIVLLTENNKTKQIIDGQQRLTTIFLILAYIKNQLLSFRSILSSDAWVQIQDDVNDYIREYENILFLDKKKTNLFSHVKSENKIHLKHHNKNDKNDFSKILEGKPDEINKIRKNSIIKRNYNNIDNYFNVKKSELHIKEDDIGALCSMLIKYADALILSTYVLNIEITDMSNAFSIFETMNNTGMSLKPFDLINGYIQNEFEKLKSDYDQEVKSKYNEIINKIHEENNGLSNKYAFHWMNSINNNDTSNSELFSEVKKYIGNGNDGNFSKKVLEMVNSFNELNQYLKLNTNSTAKLINWLKRVKILPLFLLLKRSNYNEEEIDDIILGMIKYSIVELNLLGKSPGNFQYRIKEVMKFVSDSEKKETFKSISENNINVKRDLTNHKDLDIFERILNFEILDHNLNKSLLLLLLITKIENHTTFNWDKIDGEHAFAQNPKSGELSTPNWVAIKDDKETIAKYRDCLGNARLMNKQTNILASNNSGEIKATIIVDKSKNTDPLTSNSFNVIDYNVLSPEYIEKRHKEIIDKMKEEKIFELI</sequence>
<dbReference type="PANTHER" id="PTHR35149">
    <property type="entry name" value="SLL5132 PROTEIN"/>
    <property type="match status" value="1"/>
</dbReference>
<protein>
    <recommendedName>
        <fullName evidence="1">GmrSD restriction endonucleases N-terminal domain-containing protein</fullName>
    </recommendedName>
</protein>
<gene>
    <name evidence="2" type="ORF">MCORR_v1c00070</name>
</gene>
<dbReference type="Proteomes" id="UP000239785">
    <property type="component" value="Unassembled WGS sequence"/>
</dbReference>
<dbReference type="RefSeq" id="WP_104207618.1">
    <property type="nucleotide sequence ID" value="NZ_PHNF01000001.1"/>
</dbReference>
<dbReference type="Pfam" id="PF03235">
    <property type="entry name" value="GmrSD_N"/>
    <property type="match status" value="1"/>
</dbReference>
<organism evidence="2 3">
    <name type="scientific">Mesoplasma corruscae</name>
    <dbReference type="NCBI Taxonomy" id="216874"/>
    <lineage>
        <taxon>Bacteria</taxon>
        <taxon>Bacillati</taxon>
        <taxon>Mycoplasmatota</taxon>
        <taxon>Mollicutes</taxon>
        <taxon>Entomoplasmatales</taxon>
        <taxon>Entomoplasmataceae</taxon>
        <taxon>Mesoplasma</taxon>
    </lineage>
</organism>
<reference evidence="2 3" key="1">
    <citation type="submission" date="2017-11" db="EMBL/GenBank/DDBJ databases">
        <title>Genome sequence of Mesoplasma corruscae ELCA-2 (ATCC 49579).</title>
        <authorList>
            <person name="Lo W.-S."/>
            <person name="Kuo C.-H."/>
        </authorList>
    </citation>
    <scope>NUCLEOTIDE SEQUENCE [LARGE SCALE GENOMIC DNA]</scope>
    <source>
        <strain evidence="2 3">ELCA-2</strain>
    </source>
</reference>
<name>A0A2S5RGB6_9MOLU</name>
<dbReference type="EMBL" id="PHNF01000001">
    <property type="protein sequence ID" value="PPE06379.1"/>
    <property type="molecule type" value="Genomic_DNA"/>
</dbReference>
<evidence type="ECO:0000259" key="1">
    <source>
        <dbReference type="Pfam" id="PF03235"/>
    </source>
</evidence>
<evidence type="ECO:0000313" key="3">
    <source>
        <dbReference type="Proteomes" id="UP000239785"/>
    </source>
</evidence>
<keyword evidence="3" id="KW-1185">Reference proteome</keyword>
<proteinExistence type="predicted"/>
<comment type="caution">
    <text evidence="2">The sequence shown here is derived from an EMBL/GenBank/DDBJ whole genome shotgun (WGS) entry which is preliminary data.</text>
</comment>
<accession>A0A2S5RGB6</accession>
<dbReference type="PANTHER" id="PTHR35149:SF1">
    <property type="entry name" value="DUF5655 DOMAIN-CONTAINING PROTEIN"/>
    <property type="match status" value="1"/>
</dbReference>
<dbReference type="InterPro" id="IPR004919">
    <property type="entry name" value="GmrSD_N"/>
</dbReference>
<evidence type="ECO:0000313" key="2">
    <source>
        <dbReference type="EMBL" id="PPE06379.1"/>
    </source>
</evidence>